<gene>
    <name evidence="2" type="ORF">cubi_03407</name>
</gene>
<name>A0A1J4MH93_9CRYT</name>
<protein>
    <submittedName>
        <fullName evidence="2">Uncharacterized protein</fullName>
    </submittedName>
</protein>
<feature type="compositionally biased region" description="Low complexity" evidence="1">
    <location>
        <begin position="357"/>
        <end position="367"/>
    </location>
</feature>
<evidence type="ECO:0000313" key="3">
    <source>
        <dbReference type="Proteomes" id="UP000186176"/>
    </source>
</evidence>
<dbReference type="GeneID" id="39980199"/>
<dbReference type="OrthoDB" id="343641at2759"/>
<reference evidence="2 3" key="1">
    <citation type="submission" date="2016-10" db="EMBL/GenBank/DDBJ databases">
        <title>Reductive evolution of mitochondrial metabolism and differential evolution of invasion-related proteins in Cryptosporidium.</title>
        <authorList>
            <person name="Liu S."/>
            <person name="Roellig D.M."/>
            <person name="Guo Y."/>
            <person name="Li N."/>
            <person name="Frace M.A."/>
            <person name="Tang K."/>
            <person name="Zhang L."/>
            <person name="Feng Y."/>
            <person name="Xiao L."/>
        </authorList>
    </citation>
    <scope>NUCLEOTIDE SEQUENCE [LARGE SCALE GENOMIC DNA]</scope>
    <source>
        <strain evidence="2">39726</strain>
    </source>
</reference>
<feature type="compositionally biased region" description="Polar residues" evidence="1">
    <location>
        <begin position="373"/>
        <end position="386"/>
    </location>
</feature>
<keyword evidence="3" id="KW-1185">Reference proteome</keyword>
<dbReference type="EMBL" id="LRBP01000014">
    <property type="protein sequence ID" value="OII73609.1"/>
    <property type="molecule type" value="Genomic_DNA"/>
</dbReference>
<dbReference type="Proteomes" id="UP000186176">
    <property type="component" value="Unassembled WGS sequence"/>
</dbReference>
<feature type="compositionally biased region" description="Basic residues" evidence="1">
    <location>
        <begin position="391"/>
        <end position="401"/>
    </location>
</feature>
<dbReference type="VEuPathDB" id="CryptoDB:cubi_03407"/>
<feature type="compositionally biased region" description="Polar residues" evidence="1">
    <location>
        <begin position="402"/>
        <end position="416"/>
    </location>
</feature>
<feature type="compositionally biased region" description="Basic and acidic residues" evidence="1">
    <location>
        <begin position="259"/>
        <end position="295"/>
    </location>
</feature>
<feature type="region of interest" description="Disordered" evidence="1">
    <location>
        <begin position="341"/>
        <end position="416"/>
    </location>
</feature>
<sequence>MVISNAIEEKTSRIKLGKTVLVAPLRLELLENDNYYDRNQSLSTTNLSFNELSHRGISSAESLEYQDKYVTPPVLTDDESDIERAKIVEEAALVAEKLMSSQLSKITYESELRTMETRFPTRVNSPRYYSGKKEVMDRANRMLMNKGSNCSIPGFLQDKFGWFNCVENFFSACNDEQIIEENESNGVIEASPYFSPKKRSSMDKNMIILEGLKALNKKEEKIIHSKVDGRKLVKKISNTDDQMKDEGNGAKTQSSKRLVNSDKDSTVIKEKTNNNSVDTKKTQVKELNKSSKPKNEISKYKEVISESNSYDIENDVFYLDDGAGYITFNASKLDLSEMEKRFKPQKVGNKSEKNSNKMKSSNSSPKNSDAENQKVSTSSIVNMNSETVKKSPTRCKAHLSKNKQTNSMVSETVQNQISSSSSKKECKKKVKAQKIENYLEFGGAKGENSYFNSEQNILNYSTNCIRGRMDYISTDVFV</sequence>
<evidence type="ECO:0000313" key="2">
    <source>
        <dbReference type="EMBL" id="OII73609.1"/>
    </source>
</evidence>
<comment type="caution">
    <text evidence="2">The sequence shown here is derived from an EMBL/GenBank/DDBJ whole genome shotgun (WGS) entry which is preliminary data.</text>
</comment>
<evidence type="ECO:0000256" key="1">
    <source>
        <dbReference type="SAM" id="MobiDB-lite"/>
    </source>
</evidence>
<accession>A0A1J4MH93</accession>
<dbReference type="RefSeq" id="XP_028874864.1">
    <property type="nucleotide sequence ID" value="XM_029020420.1"/>
</dbReference>
<proteinExistence type="predicted"/>
<dbReference type="AlphaFoldDB" id="A0A1J4MH93"/>
<feature type="region of interest" description="Disordered" evidence="1">
    <location>
        <begin position="238"/>
        <end position="295"/>
    </location>
</feature>
<organism evidence="2 3">
    <name type="scientific">Cryptosporidium ubiquitum</name>
    <dbReference type="NCBI Taxonomy" id="857276"/>
    <lineage>
        <taxon>Eukaryota</taxon>
        <taxon>Sar</taxon>
        <taxon>Alveolata</taxon>
        <taxon>Apicomplexa</taxon>
        <taxon>Conoidasida</taxon>
        <taxon>Coccidia</taxon>
        <taxon>Eucoccidiorida</taxon>
        <taxon>Eimeriorina</taxon>
        <taxon>Cryptosporidiidae</taxon>
        <taxon>Cryptosporidium</taxon>
    </lineage>
</organism>
<feature type="compositionally biased region" description="Basic and acidic residues" evidence="1">
    <location>
        <begin position="238"/>
        <end position="248"/>
    </location>
</feature>